<reference evidence="1 2" key="1">
    <citation type="submission" date="2022-05" db="EMBL/GenBank/DDBJ databases">
        <authorList>
            <consortium name="Genoscope - CEA"/>
            <person name="William W."/>
        </authorList>
    </citation>
    <scope>NUCLEOTIDE SEQUENCE [LARGE SCALE GENOMIC DNA]</scope>
</reference>
<comment type="caution">
    <text evidence="1">The sequence shown here is derived from an EMBL/GenBank/DDBJ whole genome shotgun (WGS) entry which is preliminary data.</text>
</comment>
<dbReference type="Proteomes" id="UP001159405">
    <property type="component" value="Unassembled WGS sequence"/>
</dbReference>
<dbReference type="EMBL" id="CALNXK010000083">
    <property type="protein sequence ID" value="CAH3148407.1"/>
    <property type="molecule type" value="Genomic_DNA"/>
</dbReference>
<protein>
    <submittedName>
        <fullName evidence="1">Uncharacterized protein</fullName>
    </submittedName>
</protein>
<name>A0ABN8PSA2_9CNID</name>
<evidence type="ECO:0000313" key="2">
    <source>
        <dbReference type="Proteomes" id="UP001159405"/>
    </source>
</evidence>
<proteinExistence type="predicted"/>
<sequence length="130" mass="14423">GYSAGAEATKYIHAMAQIFDDDGTDGILLVDCNIQITCREMSISSTRTEFFEIVLLWRGRDLIPGRGNTGWNQLMKRSTVFSFQFILVRRNRSLMSCKNYSKGGLGIPDPKAQASQQYVASKLITASCSS</sequence>
<gene>
    <name evidence="1" type="ORF">PLOB_00046596</name>
</gene>
<evidence type="ECO:0000313" key="1">
    <source>
        <dbReference type="EMBL" id="CAH3148407.1"/>
    </source>
</evidence>
<keyword evidence="2" id="KW-1185">Reference proteome</keyword>
<feature type="non-terminal residue" evidence="1">
    <location>
        <position position="1"/>
    </location>
</feature>
<organism evidence="1 2">
    <name type="scientific">Porites lobata</name>
    <dbReference type="NCBI Taxonomy" id="104759"/>
    <lineage>
        <taxon>Eukaryota</taxon>
        <taxon>Metazoa</taxon>
        <taxon>Cnidaria</taxon>
        <taxon>Anthozoa</taxon>
        <taxon>Hexacorallia</taxon>
        <taxon>Scleractinia</taxon>
        <taxon>Fungiina</taxon>
        <taxon>Poritidae</taxon>
        <taxon>Porites</taxon>
    </lineage>
</organism>
<accession>A0ABN8PSA2</accession>